<dbReference type="InterPro" id="IPR024370">
    <property type="entry name" value="PBP_domain"/>
</dbReference>
<feature type="signal peptide" evidence="1">
    <location>
        <begin position="1"/>
        <end position="20"/>
    </location>
</feature>
<keyword evidence="1" id="KW-0732">Signal</keyword>
<keyword evidence="4" id="KW-1185">Reference proteome</keyword>
<dbReference type="Proteomes" id="UP000448292">
    <property type="component" value="Unassembled WGS sequence"/>
</dbReference>
<evidence type="ECO:0000259" key="2">
    <source>
        <dbReference type="Pfam" id="PF12849"/>
    </source>
</evidence>
<dbReference type="PANTHER" id="PTHR37945:SF1">
    <property type="entry name" value="EXTRACELLULAR TUNGSTATE BINDING PROTEIN"/>
    <property type="match status" value="1"/>
</dbReference>
<dbReference type="Gene3D" id="3.40.190.10">
    <property type="entry name" value="Periplasmic binding protein-like II"/>
    <property type="match status" value="2"/>
</dbReference>
<comment type="caution">
    <text evidence="3">The sequence shown here is derived from an EMBL/GenBank/DDBJ whole genome shotgun (WGS) entry which is preliminary data.</text>
</comment>
<organism evidence="3 4">
    <name type="scientific">Oceanidesulfovibrio indonesiensis</name>
    <dbReference type="NCBI Taxonomy" id="54767"/>
    <lineage>
        <taxon>Bacteria</taxon>
        <taxon>Pseudomonadati</taxon>
        <taxon>Thermodesulfobacteriota</taxon>
        <taxon>Desulfovibrionia</taxon>
        <taxon>Desulfovibrionales</taxon>
        <taxon>Desulfovibrionaceae</taxon>
        <taxon>Oceanidesulfovibrio</taxon>
    </lineage>
</organism>
<dbReference type="SUPFAM" id="SSF53850">
    <property type="entry name" value="Periplasmic binding protein-like II"/>
    <property type="match status" value="1"/>
</dbReference>
<proteinExistence type="predicted"/>
<dbReference type="RefSeq" id="WP_144304210.1">
    <property type="nucleotide sequence ID" value="NZ_QMIE01000018.1"/>
</dbReference>
<feature type="chain" id="PRO_5029610804" evidence="1">
    <location>
        <begin position="21"/>
        <end position="281"/>
    </location>
</feature>
<accession>A0A7M3MB10</accession>
<dbReference type="EMBL" id="QMIE01000018">
    <property type="protein sequence ID" value="TVM15173.1"/>
    <property type="molecule type" value="Genomic_DNA"/>
</dbReference>
<evidence type="ECO:0000313" key="3">
    <source>
        <dbReference type="EMBL" id="TVM15173.1"/>
    </source>
</evidence>
<dbReference type="PANTHER" id="PTHR37945">
    <property type="entry name" value="EXTRACELLULAR TUNGSTATE BINDING PROTEIN"/>
    <property type="match status" value="1"/>
</dbReference>
<evidence type="ECO:0000256" key="1">
    <source>
        <dbReference type="SAM" id="SignalP"/>
    </source>
</evidence>
<dbReference type="InterPro" id="IPR052738">
    <property type="entry name" value="ABC-Tungstate_binding"/>
</dbReference>
<dbReference type="OrthoDB" id="186379at2"/>
<sequence>MKRLALLFVFVCLLVAPVHADECTAVYGDSDKQFSLATGSPGELGLLEQLADVFNAEHGTSLCWKKAGSGASLKMLREKGVDVVMVHAPAAEKQAVEEGWATNRQLIGSNEFYVMGPESDPAGIAKAETVADAYARIAKAGTKFFSRGDNSGTHKKEMAIWKKGGIEPSGDWYIVTRDFMMVTLKRADAEQGYFMTDSSTYVAARKGLRNIKPLFSGDPFIVNTYHGLCQPAGATPMAETGCAFVDFVGSEEGQEIIRSYGKDAYGEAMYNDAEYARQYDH</sequence>
<dbReference type="Pfam" id="PF12849">
    <property type="entry name" value="PBP_like_2"/>
    <property type="match status" value="1"/>
</dbReference>
<evidence type="ECO:0000313" key="4">
    <source>
        <dbReference type="Proteomes" id="UP000448292"/>
    </source>
</evidence>
<name>A0A7M3MB10_9BACT</name>
<feature type="domain" description="PBP" evidence="2">
    <location>
        <begin position="32"/>
        <end position="252"/>
    </location>
</feature>
<dbReference type="AlphaFoldDB" id="A0A7M3MB10"/>
<protein>
    <submittedName>
        <fullName evidence="3">ABC transporter substrate-binding protein</fullName>
    </submittedName>
</protein>
<reference evidence="3 4" key="1">
    <citation type="submission" date="2018-06" db="EMBL/GenBank/DDBJ databases">
        <title>Complete genome of Desulfovibrio indonesiensis P37SLT.</title>
        <authorList>
            <person name="Crispim J.S."/>
            <person name="Vidigal P.M.P."/>
            <person name="Silva L.C.F."/>
            <person name="Laguardia C.N."/>
            <person name="Araujo L.C."/>
            <person name="Dias R.S."/>
            <person name="Sousa M.P."/>
            <person name="Paula S.O."/>
            <person name="Silva C."/>
        </authorList>
    </citation>
    <scope>NUCLEOTIDE SEQUENCE [LARGE SCALE GENOMIC DNA]</scope>
    <source>
        <strain evidence="3 4">P37SLT</strain>
    </source>
</reference>
<gene>
    <name evidence="3" type="ORF">DPQ33_15885</name>
</gene>